<gene>
    <name evidence="2" type="ORF">B0H67DRAFT_228521</name>
</gene>
<organism evidence="2 3">
    <name type="scientific">Lasiosphaeris hirsuta</name>
    <dbReference type="NCBI Taxonomy" id="260670"/>
    <lineage>
        <taxon>Eukaryota</taxon>
        <taxon>Fungi</taxon>
        <taxon>Dikarya</taxon>
        <taxon>Ascomycota</taxon>
        <taxon>Pezizomycotina</taxon>
        <taxon>Sordariomycetes</taxon>
        <taxon>Sordariomycetidae</taxon>
        <taxon>Sordariales</taxon>
        <taxon>Lasiosphaeriaceae</taxon>
        <taxon>Lasiosphaeris</taxon>
    </lineage>
</organism>
<feature type="region of interest" description="Disordered" evidence="1">
    <location>
        <begin position="88"/>
        <end position="139"/>
    </location>
</feature>
<proteinExistence type="predicted"/>
<comment type="caution">
    <text evidence="2">The sequence shown here is derived from an EMBL/GenBank/DDBJ whole genome shotgun (WGS) entry which is preliminary data.</text>
</comment>
<name>A0AA40AFJ4_9PEZI</name>
<protein>
    <submittedName>
        <fullName evidence="2">Uncharacterized protein</fullName>
    </submittedName>
</protein>
<reference evidence="2" key="1">
    <citation type="submission" date="2023-06" db="EMBL/GenBank/DDBJ databases">
        <title>Genome-scale phylogeny and comparative genomics of the fungal order Sordariales.</title>
        <authorList>
            <consortium name="Lawrence Berkeley National Laboratory"/>
            <person name="Hensen N."/>
            <person name="Bonometti L."/>
            <person name="Westerberg I."/>
            <person name="Brannstrom I.O."/>
            <person name="Guillou S."/>
            <person name="Cros-Aarteil S."/>
            <person name="Calhoun S."/>
            <person name="Haridas S."/>
            <person name="Kuo A."/>
            <person name="Mondo S."/>
            <person name="Pangilinan J."/>
            <person name="Riley R."/>
            <person name="Labutti K."/>
            <person name="Andreopoulos B."/>
            <person name="Lipzen A."/>
            <person name="Chen C."/>
            <person name="Yanf M."/>
            <person name="Daum C."/>
            <person name="Ng V."/>
            <person name="Clum A."/>
            <person name="Steindorff A."/>
            <person name="Ohm R."/>
            <person name="Martin F."/>
            <person name="Silar P."/>
            <person name="Natvig D."/>
            <person name="Lalanne C."/>
            <person name="Gautier V."/>
            <person name="Ament-Velasquez S.L."/>
            <person name="Kruys A."/>
            <person name="Hutchinson M.I."/>
            <person name="Powell A.J."/>
            <person name="Barry K."/>
            <person name="Miller A.N."/>
            <person name="Grigoriev I.V."/>
            <person name="Debuchy R."/>
            <person name="Gladieux P."/>
            <person name="Thoren M.H."/>
            <person name="Johannesson H."/>
        </authorList>
    </citation>
    <scope>NUCLEOTIDE SEQUENCE</scope>
    <source>
        <strain evidence="2">SMH4607-1</strain>
    </source>
</reference>
<evidence type="ECO:0000313" key="3">
    <source>
        <dbReference type="Proteomes" id="UP001172102"/>
    </source>
</evidence>
<evidence type="ECO:0000313" key="2">
    <source>
        <dbReference type="EMBL" id="KAK0714914.1"/>
    </source>
</evidence>
<dbReference type="Proteomes" id="UP001172102">
    <property type="component" value="Unassembled WGS sequence"/>
</dbReference>
<accession>A0AA40AFJ4</accession>
<dbReference type="EMBL" id="JAUKUA010000004">
    <property type="protein sequence ID" value="KAK0714914.1"/>
    <property type="molecule type" value="Genomic_DNA"/>
</dbReference>
<sequence>MPNRQYFCWKLCLQFRCGCSESTATQHVCNSHPRLQCYQWQITRRTNKHCETHRIDGLSGEGAVDDEEEEQTEKQLHDEIRQQIQAQIQEQQLHDSRHQIQGEGDVLPASRAQERARGRRSVAGEGEGSHPLGSRVSENGSNIRVGYISFKQGHVYGKLTNSLQDP</sequence>
<evidence type="ECO:0000256" key="1">
    <source>
        <dbReference type="SAM" id="MobiDB-lite"/>
    </source>
</evidence>
<dbReference type="AlphaFoldDB" id="A0AA40AFJ4"/>
<keyword evidence="3" id="KW-1185">Reference proteome</keyword>